<evidence type="ECO:0000313" key="2">
    <source>
        <dbReference type="EMBL" id="GGM17913.1"/>
    </source>
</evidence>
<dbReference type="Proteomes" id="UP000655208">
    <property type="component" value="Unassembled WGS sequence"/>
</dbReference>
<sequence>MQSAEVVGLALLLAIVVLIVAVAIRRSLLSRAGGVDLCWRPESSSRSRGWVFGQGRFSDTALVLYRSFSPLPLASRTLDREDLEIGARRSPTRGEADLLPVGSVIVRCNDGRQPFEMALSEQSLTGLQAWLESVPPALGQSRGRQARG</sequence>
<proteinExistence type="predicted"/>
<keyword evidence="1" id="KW-1133">Transmembrane helix</keyword>
<organism evidence="2 3">
    <name type="scientific">Nakamurella endophytica</name>
    <dbReference type="NCBI Taxonomy" id="1748367"/>
    <lineage>
        <taxon>Bacteria</taxon>
        <taxon>Bacillati</taxon>
        <taxon>Actinomycetota</taxon>
        <taxon>Actinomycetes</taxon>
        <taxon>Nakamurellales</taxon>
        <taxon>Nakamurellaceae</taxon>
        <taxon>Nakamurella</taxon>
    </lineage>
</organism>
<dbReference type="InterPro" id="IPR019675">
    <property type="entry name" value="DUF2550"/>
</dbReference>
<comment type="caution">
    <text evidence="2">The sequence shown here is derived from an EMBL/GenBank/DDBJ whole genome shotgun (WGS) entry which is preliminary data.</text>
</comment>
<name>A0A917TD35_9ACTN</name>
<evidence type="ECO:0000313" key="3">
    <source>
        <dbReference type="Proteomes" id="UP000655208"/>
    </source>
</evidence>
<dbReference type="Pfam" id="PF10739">
    <property type="entry name" value="DUF2550"/>
    <property type="match status" value="1"/>
</dbReference>
<accession>A0A917TD35</accession>
<dbReference type="RefSeq" id="WP_188944875.1">
    <property type="nucleotide sequence ID" value="NZ_BMNA01000019.1"/>
</dbReference>
<reference evidence="2" key="1">
    <citation type="journal article" date="2014" name="Int. J. Syst. Evol. Microbiol.">
        <title>Complete genome sequence of Corynebacterium casei LMG S-19264T (=DSM 44701T), isolated from a smear-ripened cheese.</title>
        <authorList>
            <consortium name="US DOE Joint Genome Institute (JGI-PGF)"/>
            <person name="Walter F."/>
            <person name="Albersmeier A."/>
            <person name="Kalinowski J."/>
            <person name="Ruckert C."/>
        </authorList>
    </citation>
    <scope>NUCLEOTIDE SEQUENCE</scope>
    <source>
        <strain evidence="2">CGMCC 4.7308</strain>
    </source>
</reference>
<protein>
    <recommendedName>
        <fullName evidence="4">DUF2550 family protein</fullName>
    </recommendedName>
</protein>
<feature type="transmembrane region" description="Helical" evidence="1">
    <location>
        <begin position="6"/>
        <end position="24"/>
    </location>
</feature>
<keyword evidence="1" id="KW-0472">Membrane</keyword>
<dbReference type="EMBL" id="BMNA01000019">
    <property type="protein sequence ID" value="GGM17913.1"/>
    <property type="molecule type" value="Genomic_DNA"/>
</dbReference>
<evidence type="ECO:0000256" key="1">
    <source>
        <dbReference type="SAM" id="Phobius"/>
    </source>
</evidence>
<evidence type="ECO:0008006" key="4">
    <source>
        <dbReference type="Google" id="ProtNLM"/>
    </source>
</evidence>
<dbReference type="AlphaFoldDB" id="A0A917TD35"/>
<gene>
    <name evidence="2" type="ORF">GCM10011594_42560</name>
</gene>
<keyword evidence="1" id="KW-0812">Transmembrane</keyword>
<keyword evidence="3" id="KW-1185">Reference proteome</keyword>
<reference evidence="2" key="2">
    <citation type="submission" date="2020-09" db="EMBL/GenBank/DDBJ databases">
        <authorList>
            <person name="Sun Q."/>
            <person name="Zhou Y."/>
        </authorList>
    </citation>
    <scope>NUCLEOTIDE SEQUENCE</scope>
    <source>
        <strain evidence="2">CGMCC 4.7308</strain>
    </source>
</reference>